<organism evidence="1 2">
    <name type="scientific">Potamilus streckersoni</name>
    <dbReference type="NCBI Taxonomy" id="2493646"/>
    <lineage>
        <taxon>Eukaryota</taxon>
        <taxon>Metazoa</taxon>
        <taxon>Spiralia</taxon>
        <taxon>Lophotrochozoa</taxon>
        <taxon>Mollusca</taxon>
        <taxon>Bivalvia</taxon>
        <taxon>Autobranchia</taxon>
        <taxon>Heteroconchia</taxon>
        <taxon>Palaeoheterodonta</taxon>
        <taxon>Unionida</taxon>
        <taxon>Unionoidea</taxon>
        <taxon>Unionidae</taxon>
        <taxon>Ambleminae</taxon>
        <taxon>Lampsilini</taxon>
        <taxon>Potamilus</taxon>
    </lineage>
</organism>
<reference evidence="1" key="1">
    <citation type="journal article" date="2021" name="Genome Biol. Evol.">
        <title>A High-Quality Reference Genome for a Parasitic Bivalve with Doubly Uniparental Inheritance (Bivalvia: Unionida).</title>
        <authorList>
            <person name="Smith C.H."/>
        </authorList>
    </citation>
    <scope>NUCLEOTIDE SEQUENCE</scope>
    <source>
        <strain evidence="1">CHS0354</strain>
    </source>
</reference>
<reference evidence="1" key="2">
    <citation type="journal article" date="2021" name="Genome Biol. Evol.">
        <title>Developing a high-quality reference genome for a parasitic bivalve with doubly uniparental inheritance (Bivalvia: Unionida).</title>
        <authorList>
            <person name="Smith C.H."/>
        </authorList>
    </citation>
    <scope>NUCLEOTIDE SEQUENCE</scope>
    <source>
        <strain evidence="1">CHS0354</strain>
        <tissue evidence="1">Mantle</tissue>
    </source>
</reference>
<dbReference type="AlphaFoldDB" id="A0AAE0VRV1"/>
<keyword evidence="2" id="KW-1185">Reference proteome</keyword>
<reference evidence="1" key="3">
    <citation type="submission" date="2023-05" db="EMBL/GenBank/DDBJ databases">
        <authorList>
            <person name="Smith C.H."/>
        </authorList>
    </citation>
    <scope>NUCLEOTIDE SEQUENCE</scope>
    <source>
        <strain evidence="1">CHS0354</strain>
        <tissue evidence="1">Mantle</tissue>
    </source>
</reference>
<dbReference type="Proteomes" id="UP001195483">
    <property type="component" value="Unassembled WGS sequence"/>
</dbReference>
<evidence type="ECO:0000313" key="1">
    <source>
        <dbReference type="EMBL" id="KAK3587731.1"/>
    </source>
</evidence>
<name>A0AAE0VRV1_9BIVA</name>
<dbReference type="GO" id="GO:0003697">
    <property type="term" value="F:single-stranded DNA binding"/>
    <property type="evidence" value="ECO:0007669"/>
    <property type="project" value="InterPro"/>
</dbReference>
<dbReference type="PANTHER" id="PTHR14944:SF2">
    <property type="entry name" value="RPA-RELATED PROTEIN RADX"/>
    <property type="match status" value="1"/>
</dbReference>
<dbReference type="EMBL" id="JAEAOA010002357">
    <property type="protein sequence ID" value="KAK3587731.1"/>
    <property type="molecule type" value="Genomic_DNA"/>
</dbReference>
<proteinExistence type="predicted"/>
<evidence type="ECO:0000313" key="2">
    <source>
        <dbReference type="Proteomes" id="UP001195483"/>
    </source>
</evidence>
<dbReference type="InterPro" id="IPR012340">
    <property type="entry name" value="NA-bd_OB-fold"/>
</dbReference>
<comment type="caution">
    <text evidence="1">The sequence shown here is derived from an EMBL/GenBank/DDBJ whole genome shotgun (WGS) entry which is preliminary data.</text>
</comment>
<dbReference type="Pfam" id="PF17659">
    <property type="entry name" value="RADX"/>
    <property type="match status" value="1"/>
</dbReference>
<protein>
    <submittedName>
        <fullName evidence="1">Uncharacterized protein</fullName>
    </submittedName>
</protein>
<sequence length="755" mass="86203">MEKVSSCTDCQTNMAEKLNCGDVHQLRQCLKRANLLNMEIETAYFLVVSINRYLSDPQHVSQTGNASSQHLDVYELTITDFKHKTKVLLSSNLYRLVQLNQLWVGCAVKFTSCQMFFDEADLSGKTVIVVNNLDVTGHEDVDAEEVKKIPWCSDSPEVEKLDLPLTSSRGYYLSLWSSMEMRGEIWKTSVSLSKNLGGAGEKIYVIKEVAQKWTFIRHINPVLVVRVLLKSRVIHYAKPGKNDKWPFQAHLLVADESGACTAVLWNAMCPEIYHGISEGSILLLRKYNVKKSFQTIPRFRPAHYPLELYDIDININSHHPATEITILDPDAVPDDLTLPDVQYNFLSRKSISFLPDNFVCDVIGVVTYIGRYEREPIQNKHGHDSGGFWIKLWIHLRDDTSPHFFYIQLYRVAEGHARPDIVPGQLLVCRHLRVIQGLESMSTSRDKRYVYLTSTAETQVTTFNKNVDMKLQSVDRVQEVIRWSETVDIRKLTECSVIGGYFAYPICPSSVKGIQNLYKDLAMTSSQDWTTLVKGLSYRECRRVLVQAVMVQVQLKQSQGTVRWRYSITNRNLQEKEASDSNQQTDLVHEVLLNSEIYQSQIPVDILGTSFTEILSTRPVAYTPAMWNLVKQHWDFPPSSLLDQDVTWHKEELKAIDQTFLTISWLGLNSKVILQTLFLCPSDIPSDSSLLDLLSGRGYINSLEPSQIATCHLDLLETAYDCANQRFLLVLDLYQRDSQDVEIMLNRAVPLDNKS</sequence>
<dbReference type="PANTHER" id="PTHR14944">
    <property type="entry name" value="RPA-RELATED PROTEIN RADX"/>
    <property type="match status" value="1"/>
</dbReference>
<accession>A0AAE0VRV1</accession>
<gene>
    <name evidence="1" type="ORF">CHS0354_042688</name>
</gene>
<dbReference type="Gene3D" id="2.40.50.140">
    <property type="entry name" value="Nucleic acid-binding proteins"/>
    <property type="match status" value="1"/>
</dbReference>
<dbReference type="InterPro" id="IPR040893">
    <property type="entry name" value="RADX"/>
</dbReference>